<name>A0A929G024_9PSEU</name>
<accession>A0A929G024</accession>
<reference evidence="2" key="1">
    <citation type="submission" date="2020-10" db="EMBL/GenBank/DDBJ databases">
        <title>Diversity and distribution of actinomycetes associated with coral in the coast of Hainan.</title>
        <authorList>
            <person name="Li F."/>
        </authorList>
    </citation>
    <scope>NUCLEOTIDE SEQUENCE</scope>
    <source>
        <strain evidence="2">HNM0983</strain>
    </source>
</reference>
<dbReference type="InterPro" id="IPR041581">
    <property type="entry name" value="Glyoxalase_6"/>
</dbReference>
<dbReference type="Proteomes" id="UP000598360">
    <property type="component" value="Unassembled WGS sequence"/>
</dbReference>
<dbReference type="Pfam" id="PF00903">
    <property type="entry name" value="Glyoxalase"/>
    <property type="match status" value="1"/>
</dbReference>
<protein>
    <submittedName>
        <fullName evidence="2">VOC family protein</fullName>
    </submittedName>
</protein>
<dbReference type="AlphaFoldDB" id="A0A929G024"/>
<dbReference type="InterPro" id="IPR037523">
    <property type="entry name" value="VOC_core"/>
</dbReference>
<dbReference type="EMBL" id="JADEYC010000012">
    <property type="protein sequence ID" value="MBE9374362.1"/>
    <property type="molecule type" value="Genomic_DNA"/>
</dbReference>
<keyword evidence="3" id="KW-1185">Reference proteome</keyword>
<feature type="domain" description="VOC" evidence="1">
    <location>
        <begin position="128"/>
        <end position="247"/>
    </location>
</feature>
<evidence type="ECO:0000313" key="2">
    <source>
        <dbReference type="EMBL" id="MBE9374362.1"/>
    </source>
</evidence>
<evidence type="ECO:0000313" key="3">
    <source>
        <dbReference type="Proteomes" id="UP000598360"/>
    </source>
</evidence>
<feature type="domain" description="VOC" evidence="1">
    <location>
        <begin position="7"/>
        <end position="115"/>
    </location>
</feature>
<dbReference type="Gene3D" id="3.10.180.10">
    <property type="entry name" value="2,3-Dihydroxybiphenyl 1,2-Dioxygenase, domain 1"/>
    <property type="match status" value="2"/>
</dbReference>
<organism evidence="2 3">
    <name type="scientific">Saccharopolyspora montiporae</name>
    <dbReference type="NCBI Taxonomy" id="2781240"/>
    <lineage>
        <taxon>Bacteria</taxon>
        <taxon>Bacillati</taxon>
        <taxon>Actinomycetota</taxon>
        <taxon>Actinomycetes</taxon>
        <taxon>Pseudonocardiales</taxon>
        <taxon>Pseudonocardiaceae</taxon>
        <taxon>Saccharopolyspora</taxon>
    </lineage>
</organism>
<sequence>MAIPVGAPAWMDLAADDLPGRRDFYTALLGWRWTERPDYSVATKDAVPVAGLRPREHPEPEAWTLYLECGGARESVQRIRDLGGKVLVAPTDTPADETFLVAEDPSGAPVGLWHAPPNGAFGRDHAGMLCWAELHTPDGAAADPFYRDLLGYTQEQIGEPSGVFDYTVWYLDDLPALGRFETTGALSEQSPGWQVYMQVNPDQDVDTTTSRAAQLGGSVRREPSDSPHGRTALLTDPAGTAFFVIDTSARTGE</sequence>
<proteinExistence type="predicted"/>
<dbReference type="PROSITE" id="PS51819">
    <property type="entry name" value="VOC"/>
    <property type="match status" value="2"/>
</dbReference>
<dbReference type="PANTHER" id="PTHR33993:SF14">
    <property type="entry name" value="GB|AAF24581.1"/>
    <property type="match status" value="1"/>
</dbReference>
<dbReference type="InterPro" id="IPR029068">
    <property type="entry name" value="Glyas_Bleomycin-R_OHBP_Dase"/>
</dbReference>
<dbReference type="InterPro" id="IPR052164">
    <property type="entry name" value="Anthracycline_SecMetBiosynth"/>
</dbReference>
<comment type="caution">
    <text evidence="2">The sequence shown here is derived from an EMBL/GenBank/DDBJ whole genome shotgun (WGS) entry which is preliminary data.</text>
</comment>
<dbReference type="InterPro" id="IPR004360">
    <property type="entry name" value="Glyas_Fos-R_dOase_dom"/>
</dbReference>
<gene>
    <name evidence="2" type="ORF">IQ251_07855</name>
</gene>
<dbReference type="SUPFAM" id="SSF54593">
    <property type="entry name" value="Glyoxalase/Bleomycin resistance protein/Dihydroxybiphenyl dioxygenase"/>
    <property type="match status" value="2"/>
</dbReference>
<dbReference type="Pfam" id="PF18029">
    <property type="entry name" value="Glyoxalase_6"/>
    <property type="match status" value="1"/>
</dbReference>
<dbReference type="PANTHER" id="PTHR33993">
    <property type="entry name" value="GLYOXALASE-RELATED"/>
    <property type="match status" value="1"/>
</dbReference>
<evidence type="ECO:0000259" key="1">
    <source>
        <dbReference type="PROSITE" id="PS51819"/>
    </source>
</evidence>
<dbReference type="CDD" id="cd07247">
    <property type="entry name" value="SgaA_N_like"/>
    <property type="match status" value="2"/>
</dbReference>